<evidence type="ECO:0000313" key="2">
    <source>
        <dbReference type="Proteomes" id="UP001209878"/>
    </source>
</evidence>
<keyword evidence="2" id="KW-1185">Reference proteome</keyword>
<reference evidence="1" key="1">
    <citation type="journal article" date="2023" name="Mol. Biol. Evol.">
        <title>Third-Generation Sequencing Reveals the Adaptive Role of the Epigenome in Three Deep-Sea Polychaetes.</title>
        <authorList>
            <person name="Perez M."/>
            <person name="Aroh O."/>
            <person name="Sun Y."/>
            <person name="Lan Y."/>
            <person name="Juniper S.K."/>
            <person name="Young C.R."/>
            <person name="Angers B."/>
            <person name="Qian P.Y."/>
        </authorList>
    </citation>
    <scope>NUCLEOTIDE SEQUENCE</scope>
    <source>
        <strain evidence="1">R07B-5</strain>
    </source>
</reference>
<comment type="caution">
    <text evidence="1">The sequence shown here is derived from an EMBL/GenBank/DDBJ whole genome shotgun (WGS) entry which is preliminary data.</text>
</comment>
<gene>
    <name evidence="1" type="ORF">NP493_2443g00006</name>
</gene>
<protein>
    <submittedName>
        <fullName evidence="1">Uncharacterized protein</fullName>
    </submittedName>
</protein>
<organism evidence="1 2">
    <name type="scientific">Ridgeia piscesae</name>
    <name type="common">Tubeworm</name>
    <dbReference type="NCBI Taxonomy" id="27915"/>
    <lineage>
        <taxon>Eukaryota</taxon>
        <taxon>Metazoa</taxon>
        <taxon>Spiralia</taxon>
        <taxon>Lophotrochozoa</taxon>
        <taxon>Annelida</taxon>
        <taxon>Polychaeta</taxon>
        <taxon>Sedentaria</taxon>
        <taxon>Canalipalpata</taxon>
        <taxon>Sabellida</taxon>
        <taxon>Siboglinidae</taxon>
        <taxon>Ridgeia</taxon>
    </lineage>
</organism>
<dbReference type="EMBL" id="JAODUO010002436">
    <property type="protein sequence ID" value="KAK2152550.1"/>
    <property type="molecule type" value="Genomic_DNA"/>
</dbReference>
<accession>A0AAD9JI12</accession>
<evidence type="ECO:0000313" key="1">
    <source>
        <dbReference type="EMBL" id="KAK2152550.1"/>
    </source>
</evidence>
<name>A0AAD9JI12_RIDPI</name>
<sequence>MEVARAGYVSRIWDNRWTMFVIPWKPYKRKRPRRRPARRWRDELDDTAATVESKHKESSRHNMSGRRRVNIGIIGRYCRCRANMRSFCDTHQNQGSQVNEKKFPWNLCHPSHKEGNSRVYASSGCVYASFNHLTIQEFFTAVALVSNPQEAESMIRKAAGGQLDLVFMFLCGLVDDPCSKEFLDSLDCQVEISAKRVLQLVVERERRGRKNGMRTLSETDCTSTVADDL</sequence>
<proteinExistence type="predicted"/>
<dbReference type="AlphaFoldDB" id="A0AAD9JI12"/>
<dbReference type="Proteomes" id="UP001209878">
    <property type="component" value="Unassembled WGS sequence"/>
</dbReference>